<dbReference type="Proteomes" id="UP001147747">
    <property type="component" value="Unassembled WGS sequence"/>
</dbReference>
<reference evidence="2" key="2">
    <citation type="journal article" date="2023" name="IMA Fungus">
        <title>Comparative genomic study of the Penicillium genus elucidates a diverse pangenome and 15 lateral gene transfer events.</title>
        <authorList>
            <person name="Petersen C."/>
            <person name="Sorensen T."/>
            <person name="Nielsen M.R."/>
            <person name="Sondergaard T.E."/>
            <person name="Sorensen J.L."/>
            <person name="Fitzpatrick D.A."/>
            <person name="Frisvad J.C."/>
            <person name="Nielsen K.L."/>
        </authorList>
    </citation>
    <scope>NUCLEOTIDE SEQUENCE</scope>
    <source>
        <strain evidence="2">IBT 29677</strain>
    </source>
</reference>
<feature type="compositionally biased region" description="Low complexity" evidence="1">
    <location>
        <begin position="428"/>
        <end position="440"/>
    </location>
</feature>
<dbReference type="EMBL" id="JAPZBU010000012">
    <property type="protein sequence ID" value="KAJ5376037.1"/>
    <property type="molecule type" value="Genomic_DNA"/>
</dbReference>
<feature type="compositionally biased region" description="Low complexity" evidence="1">
    <location>
        <begin position="524"/>
        <end position="533"/>
    </location>
</feature>
<gene>
    <name evidence="2" type="ORF">N7509_012923</name>
</gene>
<feature type="compositionally biased region" description="Basic and acidic residues" evidence="1">
    <location>
        <begin position="191"/>
        <end position="202"/>
    </location>
</feature>
<feature type="region of interest" description="Disordered" evidence="1">
    <location>
        <begin position="344"/>
        <end position="411"/>
    </location>
</feature>
<dbReference type="AlphaFoldDB" id="A0A9W9SDB3"/>
<feature type="compositionally biased region" description="Low complexity" evidence="1">
    <location>
        <begin position="448"/>
        <end position="457"/>
    </location>
</feature>
<organism evidence="2 3">
    <name type="scientific">Penicillium cosmopolitanum</name>
    <dbReference type="NCBI Taxonomy" id="1131564"/>
    <lineage>
        <taxon>Eukaryota</taxon>
        <taxon>Fungi</taxon>
        <taxon>Dikarya</taxon>
        <taxon>Ascomycota</taxon>
        <taxon>Pezizomycotina</taxon>
        <taxon>Eurotiomycetes</taxon>
        <taxon>Eurotiomycetidae</taxon>
        <taxon>Eurotiales</taxon>
        <taxon>Aspergillaceae</taxon>
        <taxon>Penicillium</taxon>
    </lineage>
</organism>
<name>A0A9W9SDB3_9EURO</name>
<feature type="region of interest" description="Disordered" evidence="1">
    <location>
        <begin position="607"/>
        <end position="629"/>
    </location>
</feature>
<feature type="region of interest" description="Disordered" evidence="1">
    <location>
        <begin position="424"/>
        <end position="503"/>
    </location>
</feature>
<feature type="compositionally biased region" description="Polar residues" evidence="1">
    <location>
        <begin position="208"/>
        <end position="225"/>
    </location>
</feature>
<keyword evidence="3" id="KW-1185">Reference proteome</keyword>
<feature type="compositionally biased region" description="Low complexity" evidence="1">
    <location>
        <begin position="132"/>
        <end position="141"/>
    </location>
</feature>
<feature type="region of interest" description="Disordered" evidence="1">
    <location>
        <begin position="114"/>
        <end position="239"/>
    </location>
</feature>
<dbReference type="RefSeq" id="XP_056481067.1">
    <property type="nucleotide sequence ID" value="XM_056637560.1"/>
</dbReference>
<feature type="compositionally biased region" description="Polar residues" evidence="1">
    <location>
        <begin position="468"/>
        <end position="487"/>
    </location>
</feature>
<feature type="compositionally biased region" description="Basic and acidic residues" evidence="1">
    <location>
        <begin position="227"/>
        <end position="239"/>
    </location>
</feature>
<proteinExistence type="predicted"/>
<comment type="caution">
    <text evidence="2">The sequence shown here is derived from an EMBL/GenBank/DDBJ whole genome shotgun (WGS) entry which is preliminary data.</text>
</comment>
<feature type="compositionally biased region" description="Polar residues" evidence="1">
    <location>
        <begin position="620"/>
        <end position="629"/>
    </location>
</feature>
<feature type="region of interest" description="Disordered" evidence="1">
    <location>
        <begin position="43"/>
        <end position="79"/>
    </location>
</feature>
<reference evidence="2" key="1">
    <citation type="submission" date="2022-12" db="EMBL/GenBank/DDBJ databases">
        <authorList>
            <person name="Petersen C."/>
        </authorList>
    </citation>
    <scope>NUCLEOTIDE SEQUENCE</scope>
    <source>
        <strain evidence="2">IBT 29677</strain>
    </source>
</reference>
<sequence>MPGAMTMVKSRTAPTEEAISFPVLTYSDAAPRSDLCDIDERAKHQENQQSLAQFEFPRPSSGDGRSRRKPPPGTVATFDFRVTAPPDEVVPSHAMLDRSPIGVGIALGSPGMVDSKDNLPPPRFNTSIFTEQQKGQSQQSQPLRKASKWKKIGGLFRAKSALASPTRPRPPPMTLPNHAAAMDKQTSQKAGTEEWPRIESDPKYATTKAASTTPSRSRKFSLSNKKSPKESNGDLGPRLEIDIPDVQMERYSVMFSNVMNKNQRPSLLARRSKTLDSVQVPHNSDFLAAKVPPVPQRRATSPARSSFTLFPTSQPSKAAQVLGTQNFSRGPSPLLRSNTLLQRVHPKHPRWNPPRPIPNNTSVSSFESLPIANVFQRSHTPRSSTASSRYDDKPLPAIKPEPETQPSSEETTASIVTQIMTQNPVAMPSKPQSRSRSQSPAPAPAPAPRTQQIPRQRSSPLKNERSLQQENPRVNRPNLTIKTASTPIPQPPAKDLPVRSSSIPVPGQQIPKLITDQPTITMSPSPLSSGPMSAVSPRQSSQPARIPLSNGGKMIKTGSGKTPTIEVSTARSVSVSKGRRQMLVPIGSRADHFDSNERLVERKTLTPRITEVTSGHRPAKSQQLQIESL</sequence>
<evidence type="ECO:0000256" key="1">
    <source>
        <dbReference type="SAM" id="MobiDB-lite"/>
    </source>
</evidence>
<protein>
    <submittedName>
        <fullName evidence="2">Uncharacterized protein</fullName>
    </submittedName>
</protein>
<feature type="region of interest" description="Disordered" evidence="1">
    <location>
        <begin position="524"/>
        <end position="562"/>
    </location>
</feature>
<accession>A0A9W9SDB3</accession>
<feature type="compositionally biased region" description="Polar residues" evidence="1">
    <location>
        <begin position="375"/>
        <end position="388"/>
    </location>
</feature>
<evidence type="ECO:0000313" key="3">
    <source>
        <dbReference type="Proteomes" id="UP001147747"/>
    </source>
</evidence>
<dbReference type="GeneID" id="81376540"/>
<evidence type="ECO:0000313" key="2">
    <source>
        <dbReference type="EMBL" id="KAJ5376037.1"/>
    </source>
</evidence>
<dbReference type="OrthoDB" id="5404004at2759"/>